<geneLocation type="plasmid" evidence="1">
    <name>p133_LEO_107</name>
</geneLocation>
<sequence length="103" mass="12406">MLEKFLQAIHEKRYLSVDFIAKEDNLLRNRKCVPFDYGESRRYKDGKDRFHFLDLNSPDGKHNLSILPEQVKKVEILDESFEPKDYISWTPNWIVERDWGIFS</sequence>
<reference evidence="1" key="1">
    <citation type="submission" date="2023-09" db="EMBL/GenBank/DDBJ databases">
        <title>Arcobacter tbilisiensis sp. nov. isolated from chicken meat in Tbilisi, Georgia.</title>
        <authorList>
            <person name="Matthias R."/>
            <person name="Zautner A.E."/>
        </authorList>
    </citation>
    <scope>NUCLEOTIDE SEQUENCE</scope>
    <source>
        <strain evidence="1">LEO 107</strain>
        <plasmid evidence="1">p133_LEO_107</plasmid>
    </source>
</reference>
<evidence type="ECO:0008006" key="2">
    <source>
        <dbReference type="Google" id="ProtNLM"/>
    </source>
</evidence>
<dbReference type="EMBL" id="CP134847">
    <property type="protein sequence ID" value="WNL17988.1"/>
    <property type="molecule type" value="Genomic_DNA"/>
</dbReference>
<evidence type="ECO:0000313" key="1">
    <source>
        <dbReference type="EMBL" id="WNL17988.1"/>
    </source>
</evidence>
<organism evidence="1">
    <name type="scientific">Arcobacter sp. AZ-2023</name>
    <dbReference type="NCBI Taxonomy" id="3074453"/>
    <lineage>
        <taxon>Bacteria</taxon>
        <taxon>Pseudomonadati</taxon>
        <taxon>Campylobacterota</taxon>
        <taxon>Epsilonproteobacteria</taxon>
        <taxon>Campylobacterales</taxon>
        <taxon>Arcobacteraceae</taxon>
        <taxon>Arcobacter</taxon>
    </lineage>
</organism>
<dbReference type="AlphaFoldDB" id="A0AA96I4N7"/>
<gene>
    <name evidence="1" type="ORF">RJG54_12190</name>
</gene>
<accession>A0AA96I4N7</accession>
<keyword evidence="1" id="KW-0614">Plasmid</keyword>
<proteinExistence type="predicted"/>
<name>A0AA96I4N7_9BACT</name>
<protein>
    <recommendedName>
        <fullName evidence="2">WYL domain-containing protein</fullName>
    </recommendedName>
</protein>